<dbReference type="Pfam" id="PF02706">
    <property type="entry name" value="Wzz"/>
    <property type="match status" value="1"/>
</dbReference>
<feature type="non-terminal residue" evidence="8">
    <location>
        <position position="164"/>
    </location>
</feature>
<evidence type="ECO:0000259" key="7">
    <source>
        <dbReference type="Pfam" id="PF02706"/>
    </source>
</evidence>
<keyword evidence="4 6" id="KW-1133">Transmembrane helix</keyword>
<dbReference type="EMBL" id="BARU01017151">
    <property type="protein sequence ID" value="GAH56943.1"/>
    <property type="molecule type" value="Genomic_DNA"/>
</dbReference>
<accession>X1IH97</accession>
<dbReference type="GO" id="GO:0004713">
    <property type="term" value="F:protein tyrosine kinase activity"/>
    <property type="evidence" value="ECO:0007669"/>
    <property type="project" value="TreeGrafter"/>
</dbReference>
<dbReference type="GO" id="GO:0005886">
    <property type="term" value="C:plasma membrane"/>
    <property type="evidence" value="ECO:0007669"/>
    <property type="project" value="UniProtKB-SubCell"/>
</dbReference>
<evidence type="ECO:0000313" key="8">
    <source>
        <dbReference type="EMBL" id="GAH56943.1"/>
    </source>
</evidence>
<comment type="subcellular location">
    <subcellularLocation>
        <location evidence="1">Cell membrane</location>
        <topology evidence="1">Multi-pass membrane protein</topology>
    </subcellularLocation>
</comment>
<evidence type="ECO:0000256" key="5">
    <source>
        <dbReference type="ARBA" id="ARBA00023136"/>
    </source>
</evidence>
<name>X1IH97_9ZZZZ</name>
<evidence type="ECO:0000256" key="3">
    <source>
        <dbReference type="ARBA" id="ARBA00022692"/>
    </source>
</evidence>
<proteinExistence type="predicted"/>
<dbReference type="PANTHER" id="PTHR32309:SF13">
    <property type="entry name" value="FERRIC ENTEROBACTIN TRANSPORT PROTEIN FEPE"/>
    <property type="match status" value="1"/>
</dbReference>
<sequence>MNNKKVVMKEDEIDLREIFEIFIKRKWWFIGSVIIVLLLGLIYVFLQPVSYTAIYKVDVGRDYTNNKLSEIYPDSSKVLNFITVDYVSAIFKTDSVFKSLSNISEIDDYTKLIGSDSIKISLNEGTTIFDVSVSDSNKNLAGKIAVTLIESLEDYTESKIMVAL</sequence>
<evidence type="ECO:0000256" key="4">
    <source>
        <dbReference type="ARBA" id="ARBA00022989"/>
    </source>
</evidence>
<keyword evidence="2" id="KW-1003">Cell membrane</keyword>
<dbReference type="AlphaFoldDB" id="X1IH97"/>
<protein>
    <recommendedName>
        <fullName evidence="7">Polysaccharide chain length determinant N-terminal domain-containing protein</fullName>
    </recommendedName>
</protein>
<feature type="domain" description="Polysaccharide chain length determinant N-terminal" evidence="7">
    <location>
        <begin position="11"/>
        <end position="70"/>
    </location>
</feature>
<evidence type="ECO:0000256" key="6">
    <source>
        <dbReference type="SAM" id="Phobius"/>
    </source>
</evidence>
<comment type="caution">
    <text evidence="8">The sequence shown here is derived from an EMBL/GenBank/DDBJ whole genome shotgun (WGS) entry which is preliminary data.</text>
</comment>
<evidence type="ECO:0000256" key="1">
    <source>
        <dbReference type="ARBA" id="ARBA00004651"/>
    </source>
</evidence>
<feature type="transmembrane region" description="Helical" evidence="6">
    <location>
        <begin position="27"/>
        <end position="46"/>
    </location>
</feature>
<dbReference type="InterPro" id="IPR050445">
    <property type="entry name" value="Bact_polysacc_biosynth/exp"/>
</dbReference>
<dbReference type="PANTHER" id="PTHR32309">
    <property type="entry name" value="TYROSINE-PROTEIN KINASE"/>
    <property type="match status" value="1"/>
</dbReference>
<gene>
    <name evidence="8" type="ORF">S03H2_28467</name>
</gene>
<organism evidence="8">
    <name type="scientific">marine sediment metagenome</name>
    <dbReference type="NCBI Taxonomy" id="412755"/>
    <lineage>
        <taxon>unclassified sequences</taxon>
        <taxon>metagenomes</taxon>
        <taxon>ecological metagenomes</taxon>
    </lineage>
</organism>
<dbReference type="InterPro" id="IPR003856">
    <property type="entry name" value="LPS_length_determ_N"/>
</dbReference>
<evidence type="ECO:0000256" key="2">
    <source>
        <dbReference type="ARBA" id="ARBA00022475"/>
    </source>
</evidence>
<reference evidence="8" key="1">
    <citation type="journal article" date="2014" name="Front. Microbiol.">
        <title>High frequency of phylogenetically diverse reductive dehalogenase-homologous genes in deep subseafloor sedimentary metagenomes.</title>
        <authorList>
            <person name="Kawai M."/>
            <person name="Futagami T."/>
            <person name="Toyoda A."/>
            <person name="Takaki Y."/>
            <person name="Nishi S."/>
            <person name="Hori S."/>
            <person name="Arai W."/>
            <person name="Tsubouchi T."/>
            <person name="Morono Y."/>
            <person name="Uchiyama I."/>
            <person name="Ito T."/>
            <person name="Fujiyama A."/>
            <person name="Inagaki F."/>
            <person name="Takami H."/>
        </authorList>
    </citation>
    <scope>NUCLEOTIDE SEQUENCE</scope>
    <source>
        <strain evidence="8">Expedition CK06-06</strain>
    </source>
</reference>
<keyword evidence="5 6" id="KW-0472">Membrane</keyword>
<keyword evidence="3 6" id="KW-0812">Transmembrane</keyword>